<reference evidence="1 2" key="2">
    <citation type="journal article" date="2008" name="BMC Genomics">
        <title>Architecture of thermal adaptation in an Exiguobacterium sibiricum strain isolated from 3 million year old permafrost: a genome and transcriptome approach.</title>
        <authorList>
            <person name="Rodrigues D.F."/>
            <person name="Ivanova N."/>
            <person name="He Z."/>
            <person name="Huebner M."/>
            <person name="Zhou J."/>
            <person name="Tiedje J.M."/>
        </authorList>
    </citation>
    <scope>NUCLEOTIDE SEQUENCE [LARGE SCALE GENOMIC DNA]</scope>
    <source>
        <strain evidence="2">DSM 17290 / CIP 109462 / JCM 13490 / 255-15</strain>
    </source>
</reference>
<keyword evidence="2" id="KW-1185">Reference proteome</keyword>
<dbReference type="OrthoDB" id="2353630at2"/>
<accession>B1YFD2</accession>
<organism evidence="1 2">
    <name type="scientific">Exiguobacterium sibiricum (strain DSM 17290 / CCUG 55495 / CIP 109462 / JCM 13490 / 255-15)</name>
    <dbReference type="NCBI Taxonomy" id="262543"/>
    <lineage>
        <taxon>Bacteria</taxon>
        <taxon>Bacillati</taxon>
        <taxon>Bacillota</taxon>
        <taxon>Bacilli</taxon>
        <taxon>Bacillales</taxon>
        <taxon>Bacillales Family XII. Incertae Sedis</taxon>
        <taxon>Exiguobacterium</taxon>
    </lineage>
</organism>
<reference evidence="1 2" key="1">
    <citation type="journal article" date="2006" name="Extremophiles">
        <title>Characterization of Exiguobacterium isolates from the Siberian permafrost. Description of Exiguobacterium sibiricum sp. nov.</title>
        <authorList>
            <person name="Rodrigues D.F."/>
            <person name="Goris J."/>
            <person name="Vishnivetskaya T."/>
            <person name="Gilichinsky D."/>
            <person name="Thomashow M.F."/>
            <person name="Tiedje J.M."/>
        </authorList>
    </citation>
    <scope>NUCLEOTIDE SEQUENCE [LARGE SCALE GENOMIC DNA]</scope>
    <source>
        <strain evidence="2">DSM 17290 / CIP 109462 / JCM 13490 / 255-15</strain>
    </source>
</reference>
<protein>
    <submittedName>
        <fullName evidence="1">Uncharacterized protein</fullName>
    </submittedName>
</protein>
<dbReference type="RefSeq" id="WP_012370229.1">
    <property type="nucleotide sequence ID" value="NC_010556.1"/>
</dbReference>
<dbReference type="AlphaFoldDB" id="B1YFD2"/>
<dbReference type="HOGENOM" id="CLU_2537555_0_0_9"/>
<name>B1YFD2_EXIS2</name>
<sequence length="83" mass="9637">MKKQLFLKLKNGDTYSVDAFADLNMFMEAIDGFLEHHQTAEHYTTPFFRLSVNGGNVLTFQINELLSVYMERYAQEDEPVNNV</sequence>
<proteinExistence type="predicted"/>
<dbReference type="STRING" id="262543.Exig_1336"/>
<gene>
    <name evidence="1" type="ordered locus">Exig_1336</name>
</gene>
<dbReference type="EMBL" id="CP001022">
    <property type="protein sequence ID" value="ACB60808.1"/>
    <property type="molecule type" value="Genomic_DNA"/>
</dbReference>
<reference evidence="2" key="3">
    <citation type="submission" date="2008-04" db="EMBL/GenBank/DDBJ databases">
        <title>Complete sequence of chromosome of Exiguobacterium sibiricum 255-15.</title>
        <authorList>
            <consortium name="US DOE Joint Genome Institute"/>
            <person name="Copeland A."/>
            <person name="Lucas S."/>
            <person name="Lapidus A."/>
            <person name="Glavina del Rio T."/>
            <person name="Dalin E."/>
            <person name="Tice H."/>
            <person name="Bruce D."/>
            <person name="Goodwin L."/>
            <person name="Pitluck S."/>
            <person name="Kiss H."/>
            <person name="Chertkov O."/>
            <person name="Monk C."/>
            <person name="Brettin T."/>
            <person name="Detter J.C."/>
            <person name="Han C."/>
            <person name="Kuske C.R."/>
            <person name="Schmutz J."/>
            <person name="Larimer F."/>
            <person name="Land M."/>
            <person name="Hauser L."/>
            <person name="Kyrpides N."/>
            <person name="Mikhailova N."/>
            <person name="Vishnivetskaya T."/>
            <person name="Rodrigues D.F."/>
            <person name="Gilichinsky D."/>
            <person name="Tiedje J."/>
            <person name="Richardson P."/>
        </authorList>
    </citation>
    <scope>NUCLEOTIDE SEQUENCE [LARGE SCALE GENOMIC DNA]</scope>
    <source>
        <strain evidence="2">DSM 17290 / CIP 109462 / JCM 13490 / 255-15</strain>
    </source>
</reference>
<evidence type="ECO:0000313" key="1">
    <source>
        <dbReference type="EMBL" id="ACB60808.1"/>
    </source>
</evidence>
<evidence type="ECO:0000313" key="2">
    <source>
        <dbReference type="Proteomes" id="UP000001681"/>
    </source>
</evidence>
<dbReference type="Proteomes" id="UP000001681">
    <property type="component" value="Chromosome"/>
</dbReference>
<dbReference type="KEGG" id="esi:Exig_1336"/>